<dbReference type="Proteomes" id="UP000034842">
    <property type="component" value="Unassembled WGS sequence"/>
</dbReference>
<evidence type="ECO:0000313" key="20">
    <source>
        <dbReference type="Proteomes" id="UP000034021"/>
    </source>
</evidence>
<evidence type="ECO:0000313" key="13">
    <source>
        <dbReference type="EMBL" id="KKH90973.1"/>
    </source>
</evidence>
<dbReference type="PATRIC" id="fig|2209.39.peg.2158"/>
<dbReference type="Proteomes" id="UP000034667">
    <property type="component" value="Unassembled WGS sequence"/>
</dbReference>
<dbReference type="EMBL" id="JJQV01000112">
    <property type="protein sequence ID" value="KKH81467.1"/>
    <property type="molecule type" value="Genomic_DNA"/>
</dbReference>
<dbReference type="EMBL" id="JJPF01000092">
    <property type="protein sequence ID" value="KKG41950.1"/>
    <property type="molecule type" value="Genomic_DNA"/>
</dbReference>
<evidence type="ECO:0000313" key="12">
    <source>
        <dbReference type="EMBL" id="KKH81467.1"/>
    </source>
</evidence>
<feature type="transmembrane region" description="Helical" evidence="1">
    <location>
        <begin position="7"/>
        <end position="28"/>
    </location>
</feature>
<evidence type="ECO:0000313" key="25">
    <source>
        <dbReference type="Proteomes" id="UP000034667"/>
    </source>
</evidence>
<sequence>MGIIKRVLSFAFLIFLLRLIIKGFLILVKAFWFVFYWLCWYPLFIAFYIGLYPLIWLYKRVF</sequence>
<evidence type="ECO:0000313" key="7">
    <source>
        <dbReference type="EMBL" id="KKH49620.1"/>
    </source>
</evidence>
<evidence type="ECO:0000313" key="15">
    <source>
        <dbReference type="EMBL" id="KKH96929.1"/>
    </source>
</evidence>
<evidence type="ECO:0000313" key="23">
    <source>
        <dbReference type="Proteomes" id="UP000034450"/>
    </source>
</evidence>
<keyword evidence="1" id="KW-0812">Transmembrane</keyword>
<dbReference type="EMBL" id="JJQP01000027">
    <property type="protein sequence ID" value="KKH70277.1"/>
    <property type="molecule type" value="Genomic_DNA"/>
</dbReference>
<evidence type="ECO:0000313" key="14">
    <source>
        <dbReference type="EMBL" id="KKH94439.1"/>
    </source>
</evidence>
<dbReference type="AlphaFoldDB" id="A0A0F8Q582"/>
<dbReference type="EMBL" id="JJQJ01000093">
    <property type="protein sequence ID" value="KKH49620.1"/>
    <property type="molecule type" value="Genomic_DNA"/>
</dbReference>
<dbReference type="EMBL" id="JJPD01000010">
    <property type="protein sequence ID" value="KKG46146.1"/>
    <property type="molecule type" value="Genomic_DNA"/>
</dbReference>
<evidence type="ECO:0000313" key="22">
    <source>
        <dbReference type="Proteomes" id="UP000034151"/>
    </source>
</evidence>
<dbReference type="EMBL" id="JJQS01000095">
    <property type="protein sequence ID" value="KKH73838.1"/>
    <property type="molecule type" value="Genomic_DNA"/>
</dbReference>
<dbReference type="EMBL" id="JJPE01000161">
    <property type="protein sequence ID" value="KKG39783.1"/>
    <property type="molecule type" value="Genomic_DNA"/>
</dbReference>
<dbReference type="Proteomes" id="UP000034921">
    <property type="component" value="Unassembled WGS sequence"/>
</dbReference>
<dbReference type="EMBL" id="JJQZ01000065">
    <property type="protein sequence ID" value="KKH96929.1"/>
    <property type="molecule type" value="Genomic_DNA"/>
</dbReference>
<evidence type="ECO:0000313" key="28">
    <source>
        <dbReference type="Proteomes" id="UP000034872"/>
    </source>
</evidence>
<evidence type="ECO:0000313" key="19">
    <source>
        <dbReference type="Proteomes" id="UP000033885"/>
    </source>
</evidence>
<evidence type="ECO:0000313" key="2">
    <source>
        <dbReference type="EMBL" id="KKG39783.1"/>
    </source>
</evidence>
<dbReference type="Proteomes" id="UP000034872">
    <property type="component" value="Unassembled WGS sequence"/>
</dbReference>
<evidence type="ECO:0000256" key="1">
    <source>
        <dbReference type="SAM" id="Phobius"/>
    </source>
</evidence>
<name>A0A0F8Q582_METMZ</name>
<dbReference type="Proteomes" id="UP000033885">
    <property type="component" value="Unassembled WGS sequence"/>
</dbReference>
<dbReference type="EMBL" id="JJRA01000101">
    <property type="protein sequence ID" value="KKI02607.1"/>
    <property type="molecule type" value="Genomic_DNA"/>
</dbReference>
<evidence type="ECO:0000313" key="17">
    <source>
        <dbReference type="Proteomes" id="UP000033814"/>
    </source>
</evidence>
<evidence type="ECO:0000313" key="3">
    <source>
        <dbReference type="EMBL" id="KKG41950.1"/>
    </source>
</evidence>
<accession>A0A0F8Q582</accession>
<keyword evidence="1" id="KW-0472">Membrane</keyword>
<evidence type="ECO:0000313" key="5">
    <source>
        <dbReference type="EMBL" id="KKH31861.1"/>
    </source>
</evidence>
<evidence type="ECO:0000313" key="10">
    <source>
        <dbReference type="EMBL" id="KKH73165.1"/>
    </source>
</evidence>
<evidence type="ECO:0000313" key="21">
    <source>
        <dbReference type="Proteomes" id="UP000034040"/>
    </source>
</evidence>
<evidence type="ECO:0000313" key="30">
    <source>
        <dbReference type="Proteomes" id="UP000034937"/>
    </source>
</evidence>
<dbReference type="Proteomes" id="UP000033864">
    <property type="component" value="Unassembled WGS sequence"/>
</dbReference>
<organism evidence="9">
    <name type="scientific">Methanosarcina mazei</name>
    <name type="common">Methanosarcina frisia</name>
    <dbReference type="NCBI Taxonomy" id="2209"/>
    <lineage>
        <taxon>Archaea</taxon>
        <taxon>Methanobacteriati</taxon>
        <taxon>Methanobacteriota</taxon>
        <taxon>Stenosarchaea group</taxon>
        <taxon>Methanomicrobia</taxon>
        <taxon>Methanosarcinales</taxon>
        <taxon>Methanosarcinaceae</taxon>
        <taxon>Methanosarcina</taxon>
    </lineage>
</organism>
<dbReference type="EMBL" id="JJQE01000024">
    <property type="protein sequence ID" value="KKH31861.1"/>
    <property type="molecule type" value="Genomic_DNA"/>
</dbReference>
<dbReference type="Proteomes" id="UP000034450">
    <property type="component" value="Unassembled WGS sequence"/>
</dbReference>
<dbReference type="Proteomes" id="UP000034151">
    <property type="component" value="Unassembled WGS sequence"/>
</dbReference>
<dbReference type="Proteomes" id="UP000033814">
    <property type="component" value="Unassembled WGS sequence"/>
</dbReference>
<protein>
    <submittedName>
        <fullName evidence="9">Uncharacterized protein</fullName>
    </submittedName>
</protein>
<evidence type="ECO:0000313" key="27">
    <source>
        <dbReference type="Proteomes" id="UP000034842"/>
    </source>
</evidence>
<evidence type="ECO:0000313" key="18">
    <source>
        <dbReference type="Proteomes" id="UP000033864"/>
    </source>
</evidence>
<evidence type="ECO:0000313" key="16">
    <source>
        <dbReference type="EMBL" id="KKI02607.1"/>
    </source>
</evidence>
<dbReference type="Proteomes" id="UP000034040">
    <property type="component" value="Unassembled WGS sequence"/>
</dbReference>
<dbReference type="EMBL" id="JJQT01000227">
    <property type="protein sequence ID" value="KKH73165.1"/>
    <property type="molecule type" value="Genomic_DNA"/>
</dbReference>
<gene>
    <name evidence="4" type="ORF">DU35_04225</name>
    <name evidence="3" type="ORF">DU39_09765</name>
    <name evidence="2" type="ORF">DU41_18275</name>
    <name evidence="6" type="ORF">DU50_18645</name>
    <name evidence="5" type="ORF">DU60_07310</name>
    <name evidence="9" type="ORF">DU73_09265</name>
    <name evidence="8" type="ORF">DU74_02700</name>
    <name evidence="11" type="ORF">DU77_12325</name>
    <name evidence="10" type="ORF">DU78_05390</name>
    <name evidence="14" type="ORF">DU79_05815</name>
    <name evidence="16" type="ORF">DU81_12700</name>
    <name evidence="12" type="ORF">DU82_11625</name>
    <name evidence="15" type="ORF">DU84_12405</name>
    <name evidence="7" type="ORF">DU85_18875</name>
    <name evidence="13" type="ORF">DU88_03985</name>
</gene>
<dbReference type="EMBL" id="JJQX01000124">
    <property type="protein sequence ID" value="KKH94439.1"/>
    <property type="molecule type" value="Genomic_DNA"/>
</dbReference>
<comment type="caution">
    <text evidence="9">The sequence shown here is derived from an EMBL/GenBank/DDBJ whole genome shotgun (WGS) entry which is preliminary data.</text>
</comment>
<evidence type="ECO:0000313" key="26">
    <source>
        <dbReference type="Proteomes" id="UP000034668"/>
    </source>
</evidence>
<evidence type="ECO:0000313" key="6">
    <source>
        <dbReference type="EMBL" id="KKH41433.1"/>
    </source>
</evidence>
<evidence type="ECO:0000313" key="8">
    <source>
        <dbReference type="EMBL" id="KKH59581.1"/>
    </source>
</evidence>
<evidence type="ECO:0000313" key="24">
    <source>
        <dbReference type="Proteomes" id="UP000034577"/>
    </source>
</evidence>
<evidence type="ECO:0000313" key="4">
    <source>
        <dbReference type="EMBL" id="KKG46146.1"/>
    </source>
</evidence>
<evidence type="ECO:0000313" key="9">
    <source>
        <dbReference type="EMBL" id="KKH70277.1"/>
    </source>
</evidence>
<reference evidence="17 18" key="1">
    <citation type="journal article" date="2015" name="ISME J.">
        <title>Genomic and phenotypic differentiation among Methanosarcina mazei populations from Columbia River sediment.</title>
        <authorList>
            <person name="Youngblut N.D."/>
            <person name="Wirth J.S."/>
            <person name="Henriksen J.R."/>
            <person name="Smith M."/>
            <person name="Simon H."/>
            <person name="Metcalf W.W."/>
            <person name="Whitaker R.J."/>
        </authorList>
    </citation>
    <scope>NUCLEOTIDE SEQUENCE [LARGE SCALE GENOMIC DNA]</scope>
    <source>
        <strain evidence="5 29">1.F.M.0.5</strain>
        <strain evidence="6 20">1.H.A.1A.3</strain>
        <strain evidence="7 18">1.H.A.1A.6</strain>
        <strain evidence="8 23">1.H.A.2.6</strain>
        <strain evidence="9">1.H.A.2.8</strain>
        <strain evidence="11 21">1.H.M.1A.2</strain>
        <strain evidence="10 27">1.H.M.1A.3</strain>
        <strain evidence="12 17">1.H.M.2.2</strain>
        <strain evidence="13 30">1.H.M.2.3</strain>
        <strain evidence="14 26">1.H.M.2.4</strain>
        <strain evidence="15 28">1.H.T.2.1</strain>
        <strain evidence="16 19">1.H.T.2.3</strain>
        <strain evidence="4 24">3.F.A.2.12</strain>
        <strain evidence="2 25">3.F.A.2.3</strain>
        <strain evidence="3 22">3.F.A.2.5</strain>
    </source>
</reference>
<feature type="transmembrane region" description="Helical" evidence="1">
    <location>
        <begin position="34"/>
        <end position="58"/>
    </location>
</feature>
<proteinExistence type="predicted"/>
<dbReference type="EMBL" id="JJQH01000073">
    <property type="protein sequence ID" value="KKH41433.1"/>
    <property type="molecule type" value="Genomic_DNA"/>
</dbReference>
<evidence type="ECO:0000313" key="29">
    <source>
        <dbReference type="Proteomes" id="UP000034921"/>
    </source>
</evidence>
<dbReference type="Proteomes" id="UP000034937">
    <property type="component" value="Unassembled WGS sequence"/>
</dbReference>
<dbReference type="Proteomes" id="UP000034021">
    <property type="component" value="Unassembled WGS sequence"/>
</dbReference>
<dbReference type="EMBL" id="JJQW01000011">
    <property type="protein sequence ID" value="KKH90973.1"/>
    <property type="molecule type" value="Genomic_DNA"/>
</dbReference>
<dbReference type="EMBL" id="JJQN01000091">
    <property type="protein sequence ID" value="KKH59581.1"/>
    <property type="molecule type" value="Genomic_DNA"/>
</dbReference>
<evidence type="ECO:0000313" key="11">
    <source>
        <dbReference type="EMBL" id="KKH73838.1"/>
    </source>
</evidence>
<dbReference type="Proteomes" id="UP000034577">
    <property type="component" value="Unassembled WGS sequence"/>
</dbReference>
<keyword evidence="1" id="KW-1133">Transmembrane helix</keyword>
<dbReference type="Proteomes" id="UP000034668">
    <property type="component" value="Unassembled WGS sequence"/>
</dbReference>